<protein>
    <recommendedName>
        <fullName evidence="8">SSD domain-containing protein</fullName>
    </recommendedName>
</protein>
<accession>A0A2I1R210</accession>
<evidence type="ECO:0000256" key="4">
    <source>
        <dbReference type="ARBA" id="ARBA00022692"/>
    </source>
</evidence>
<evidence type="ECO:0000313" key="10">
    <source>
        <dbReference type="Proteomes" id="UP000234662"/>
    </source>
</evidence>
<reference evidence="9 10" key="1">
    <citation type="submission" date="2017-12" db="EMBL/GenBank/DDBJ databases">
        <title>Phylogenetic diversity of female urinary microbiome.</title>
        <authorList>
            <person name="Thomas-White K."/>
            <person name="Wolfe A.J."/>
        </authorList>
    </citation>
    <scope>NUCLEOTIDE SEQUENCE [LARGE SCALE GENOMIC DNA]</scope>
    <source>
        <strain evidence="9 10">UMB0777</strain>
    </source>
</reference>
<dbReference type="AlphaFoldDB" id="A0A2I1R210"/>
<feature type="transmembrane region" description="Helical" evidence="7">
    <location>
        <begin position="181"/>
        <end position="199"/>
    </location>
</feature>
<dbReference type="Pfam" id="PF03176">
    <property type="entry name" value="MMPL"/>
    <property type="match status" value="2"/>
</dbReference>
<evidence type="ECO:0000256" key="1">
    <source>
        <dbReference type="ARBA" id="ARBA00004651"/>
    </source>
</evidence>
<gene>
    <name evidence="9" type="ORF">CYJ73_23465</name>
</gene>
<feature type="transmembrane region" description="Helical" evidence="7">
    <location>
        <begin position="555"/>
        <end position="576"/>
    </location>
</feature>
<feature type="transmembrane region" description="Helical" evidence="7">
    <location>
        <begin position="315"/>
        <end position="337"/>
    </location>
</feature>
<feature type="transmembrane region" description="Helical" evidence="7">
    <location>
        <begin position="206"/>
        <end position="227"/>
    </location>
</feature>
<dbReference type="SUPFAM" id="SSF82866">
    <property type="entry name" value="Multidrug efflux transporter AcrB transmembrane domain"/>
    <property type="match status" value="2"/>
</dbReference>
<dbReference type="GO" id="GO:0005886">
    <property type="term" value="C:plasma membrane"/>
    <property type="evidence" value="ECO:0007669"/>
    <property type="project" value="UniProtKB-SubCell"/>
</dbReference>
<dbReference type="STRING" id="2055.BCM27_13705"/>
<name>A0A2I1R210_9ACTN</name>
<evidence type="ECO:0000256" key="7">
    <source>
        <dbReference type="SAM" id="Phobius"/>
    </source>
</evidence>
<feature type="transmembrane region" description="Helical" evidence="7">
    <location>
        <begin position="531"/>
        <end position="548"/>
    </location>
</feature>
<dbReference type="InterPro" id="IPR004869">
    <property type="entry name" value="MMPL_dom"/>
</dbReference>
<feature type="transmembrane region" description="Helical" evidence="7">
    <location>
        <begin position="629"/>
        <end position="651"/>
    </location>
</feature>
<dbReference type="PROSITE" id="PS50156">
    <property type="entry name" value="SSD"/>
    <property type="match status" value="2"/>
</dbReference>
<dbReference type="Gene3D" id="1.20.1640.10">
    <property type="entry name" value="Multidrug efflux transporter AcrB transmembrane domain"/>
    <property type="match status" value="2"/>
</dbReference>
<evidence type="ECO:0000256" key="5">
    <source>
        <dbReference type="ARBA" id="ARBA00022989"/>
    </source>
</evidence>
<sequence>MNGSSVNPPTPARRVSRLRWILPALLVIGWLALGSVGGPFAGKLGDVQANDSTSFLPASAEATEVSRLEADFVDSSEIPAVVVAERTSGITDADLAYVSDAVSKVAGTDGISERTSPPIRSQDGQAIQMIVPVDSSGEVSESVEALRTELANGPPEGLSVYVTGPAGTAGDLTTAFGGIDGLLLLVAGAVVILILIVVYRSPILPFVVIVSAVFALGLASLLVYVLASNDVLTLNGQSQGILFILVFGAATDYALLLVSRYREELRLTADKYDAMRAAWRATLEPVAASAGTVIAGVLCLLLSDLNSNRGLGPVAAIGIAASFLASMTFLPAALTLLGRSAFWPKRPVIEPEAARRDDSSNHRFWGALANRIGRHPRRFWVATTLLLVLFALFLPQFKADGVAQSDTFLLKVESQEGQEVLSAHFDAGDGSPAVIIANGASLQQVQSAATGVDGVAEVVPVTDPSGAPKTVDGRVALQATLTDPADSLAAEETIERLRDSVGNVNGADALVGGPTAVDLDTKTTAIHDRNLIIPIVSIVVLLILCALLRAIVAPILLMATVILSFAATLGISSIVFNHILGFPGADPVVPLFAFVFLVALGIDYNIFLMTRVREEALQIGTRRGVLRGLTVTGGVITSAGVVLAATFSALAVIPLIFLAQIAFIVAFGVLLDALIVRTLLVPALVYDIGRPVWWPSALAKKEDVPADDELAEAAPDRQ</sequence>
<dbReference type="EMBL" id="PKJC01000031">
    <property type="protein sequence ID" value="PKZ63147.1"/>
    <property type="molecule type" value="Genomic_DNA"/>
</dbReference>
<feature type="domain" description="SSD" evidence="8">
    <location>
        <begin position="206"/>
        <end position="336"/>
    </location>
</feature>
<feature type="transmembrane region" description="Helical" evidence="7">
    <location>
        <begin position="239"/>
        <end position="258"/>
    </location>
</feature>
<dbReference type="RefSeq" id="WP_101822686.1">
    <property type="nucleotide sequence ID" value="NZ_PKJC01000031.1"/>
</dbReference>
<dbReference type="PANTHER" id="PTHR33406:SF6">
    <property type="entry name" value="MEMBRANE PROTEIN YDGH-RELATED"/>
    <property type="match status" value="1"/>
</dbReference>
<feature type="transmembrane region" description="Helical" evidence="7">
    <location>
        <begin position="379"/>
        <end position="397"/>
    </location>
</feature>
<evidence type="ECO:0000256" key="3">
    <source>
        <dbReference type="ARBA" id="ARBA00022475"/>
    </source>
</evidence>
<comment type="similarity">
    <text evidence="2">Belongs to the resistance-nodulation-cell division (RND) (TC 2.A.6) family. MmpL subfamily.</text>
</comment>
<organism evidence="9 10">
    <name type="scientific">Gordonia terrae</name>
    <dbReference type="NCBI Taxonomy" id="2055"/>
    <lineage>
        <taxon>Bacteria</taxon>
        <taxon>Bacillati</taxon>
        <taxon>Actinomycetota</taxon>
        <taxon>Actinomycetes</taxon>
        <taxon>Mycobacteriales</taxon>
        <taxon>Gordoniaceae</taxon>
        <taxon>Gordonia</taxon>
    </lineage>
</organism>
<feature type="transmembrane region" description="Helical" evidence="7">
    <location>
        <begin position="588"/>
        <end position="608"/>
    </location>
</feature>
<feature type="transmembrane region" description="Helical" evidence="7">
    <location>
        <begin position="279"/>
        <end position="303"/>
    </location>
</feature>
<keyword evidence="5 7" id="KW-1133">Transmembrane helix</keyword>
<evidence type="ECO:0000256" key="6">
    <source>
        <dbReference type="ARBA" id="ARBA00023136"/>
    </source>
</evidence>
<dbReference type="PANTHER" id="PTHR33406">
    <property type="entry name" value="MEMBRANE PROTEIN MJ1562-RELATED"/>
    <property type="match status" value="1"/>
</dbReference>
<keyword evidence="3" id="KW-1003">Cell membrane</keyword>
<keyword evidence="4 7" id="KW-0812">Transmembrane</keyword>
<comment type="subcellular location">
    <subcellularLocation>
        <location evidence="1">Cell membrane</location>
        <topology evidence="1">Multi-pass membrane protein</topology>
    </subcellularLocation>
</comment>
<dbReference type="Proteomes" id="UP000234662">
    <property type="component" value="Unassembled WGS sequence"/>
</dbReference>
<dbReference type="InterPro" id="IPR050545">
    <property type="entry name" value="Mycobact_MmpL"/>
</dbReference>
<comment type="caution">
    <text evidence="9">The sequence shown here is derived from an EMBL/GenBank/DDBJ whole genome shotgun (WGS) entry which is preliminary data.</text>
</comment>
<evidence type="ECO:0000313" key="9">
    <source>
        <dbReference type="EMBL" id="PKZ63147.1"/>
    </source>
</evidence>
<evidence type="ECO:0000259" key="8">
    <source>
        <dbReference type="PROSITE" id="PS50156"/>
    </source>
</evidence>
<evidence type="ECO:0000256" key="2">
    <source>
        <dbReference type="ARBA" id="ARBA00010157"/>
    </source>
</evidence>
<feature type="transmembrane region" description="Helical" evidence="7">
    <location>
        <begin position="657"/>
        <end position="680"/>
    </location>
</feature>
<proteinExistence type="inferred from homology"/>
<dbReference type="InterPro" id="IPR000731">
    <property type="entry name" value="SSD"/>
</dbReference>
<keyword evidence="6 7" id="KW-0472">Membrane</keyword>
<feature type="transmembrane region" description="Helical" evidence="7">
    <location>
        <begin position="20"/>
        <end position="41"/>
    </location>
</feature>
<feature type="domain" description="SSD" evidence="8">
    <location>
        <begin position="558"/>
        <end position="686"/>
    </location>
</feature>